<evidence type="ECO:0000256" key="3">
    <source>
        <dbReference type="ARBA" id="ARBA00022475"/>
    </source>
</evidence>
<dbReference type="PANTHER" id="PTHR43163">
    <property type="entry name" value="DIPEPTIDE TRANSPORT SYSTEM PERMEASE PROTEIN DPPB-RELATED"/>
    <property type="match status" value="1"/>
</dbReference>
<dbReference type="Pfam" id="PF00528">
    <property type="entry name" value="BPD_transp_1"/>
    <property type="match status" value="1"/>
</dbReference>
<feature type="transmembrane region" description="Helical" evidence="7">
    <location>
        <begin position="260"/>
        <end position="282"/>
    </location>
</feature>
<feature type="domain" description="ABC transmembrane type-1" evidence="8">
    <location>
        <begin position="95"/>
        <end position="325"/>
    </location>
</feature>
<feature type="transmembrane region" description="Helical" evidence="7">
    <location>
        <begin position="9"/>
        <end position="30"/>
    </location>
</feature>
<feature type="transmembrane region" description="Helical" evidence="7">
    <location>
        <begin position="99"/>
        <end position="123"/>
    </location>
</feature>
<organism evidence="9 10">
    <name type="scientific">Amycolatopsis albidoflavus</name>
    <dbReference type="NCBI Taxonomy" id="102226"/>
    <lineage>
        <taxon>Bacteria</taxon>
        <taxon>Bacillati</taxon>
        <taxon>Actinomycetota</taxon>
        <taxon>Actinomycetes</taxon>
        <taxon>Pseudonocardiales</taxon>
        <taxon>Pseudonocardiaceae</taxon>
        <taxon>Amycolatopsis</taxon>
    </lineage>
</organism>
<proteinExistence type="inferred from homology"/>
<dbReference type="InterPro" id="IPR045621">
    <property type="entry name" value="BPD_transp_1_N"/>
</dbReference>
<dbReference type="Proteomes" id="UP001597542">
    <property type="component" value="Unassembled WGS sequence"/>
</dbReference>
<dbReference type="RefSeq" id="WP_344272510.1">
    <property type="nucleotide sequence ID" value="NZ_BAAAHV010000011.1"/>
</dbReference>
<evidence type="ECO:0000256" key="7">
    <source>
        <dbReference type="RuleBase" id="RU363032"/>
    </source>
</evidence>
<keyword evidence="10" id="KW-1185">Reference proteome</keyword>
<dbReference type="SUPFAM" id="SSF161098">
    <property type="entry name" value="MetI-like"/>
    <property type="match status" value="1"/>
</dbReference>
<dbReference type="PROSITE" id="PS50928">
    <property type="entry name" value="ABC_TM1"/>
    <property type="match status" value="1"/>
</dbReference>
<evidence type="ECO:0000313" key="10">
    <source>
        <dbReference type="Proteomes" id="UP001597542"/>
    </source>
</evidence>
<dbReference type="Gene3D" id="1.10.3720.10">
    <property type="entry name" value="MetI-like"/>
    <property type="match status" value="1"/>
</dbReference>
<feature type="transmembrane region" description="Helical" evidence="7">
    <location>
        <begin position="302"/>
        <end position="327"/>
    </location>
</feature>
<comment type="similarity">
    <text evidence="7">Belongs to the binding-protein-dependent transport system permease family.</text>
</comment>
<dbReference type="InterPro" id="IPR000515">
    <property type="entry name" value="MetI-like"/>
</dbReference>
<dbReference type="PANTHER" id="PTHR43163:SF6">
    <property type="entry name" value="DIPEPTIDE TRANSPORT SYSTEM PERMEASE PROTEIN DPPB-RELATED"/>
    <property type="match status" value="1"/>
</dbReference>
<dbReference type="EMBL" id="JBHUKQ010000010">
    <property type="protein sequence ID" value="MFD2481901.1"/>
    <property type="molecule type" value="Genomic_DNA"/>
</dbReference>
<name>A0ABW5HYW1_9PSEU</name>
<keyword evidence="3" id="KW-1003">Cell membrane</keyword>
<keyword evidence="5 7" id="KW-1133">Transmembrane helix</keyword>
<evidence type="ECO:0000256" key="5">
    <source>
        <dbReference type="ARBA" id="ARBA00022989"/>
    </source>
</evidence>
<reference evidence="10" key="1">
    <citation type="journal article" date="2019" name="Int. J. Syst. Evol. Microbiol.">
        <title>The Global Catalogue of Microorganisms (GCM) 10K type strain sequencing project: providing services to taxonomists for standard genome sequencing and annotation.</title>
        <authorList>
            <consortium name="The Broad Institute Genomics Platform"/>
            <consortium name="The Broad Institute Genome Sequencing Center for Infectious Disease"/>
            <person name="Wu L."/>
            <person name="Ma J."/>
        </authorList>
    </citation>
    <scope>NUCLEOTIDE SEQUENCE [LARGE SCALE GENOMIC DNA]</scope>
    <source>
        <strain evidence="10">CGMCC 4.7638</strain>
    </source>
</reference>
<evidence type="ECO:0000313" key="9">
    <source>
        <dbReference type="EMBL" id="MFD2481901.1"/>
    </source>
</evidence>
<feature type="transmembrane region" description="Helical" evidence="7">
    <location>
        <begin position="199"/>
        <end position="219"/>
    </location>
</feature>
<sequence length="348" mass="36956">MIVFVLRRLAAGVGMLVLLIALSFGLVSMIPGDPAVTMLGDAATPDQIAHVHEQLGLDKPLPVRFWDYLVQVLHGDLGTSYFTGAPITHELLTRLPNTLVILVPGLLLAVVLGTAMGTAAAYLRGRPADRGLTWASSLILAVPEFALGLVLVYVFYQLLHLAPAPLGMVDPTAPIPPVQTGSVTLDALLSGSWPTLGSIFSHAALPILTLGIFFAAYFAKTVRTGLSQSLRSAQVEFARACGLSEFRVYRYAMADIRRSLLTYLVILFGASLSGAAILESVFAWPGIGGWSLDGVLKGDIPVIQGFVLVLGTATLGAYLILDIVTMLMDPRVRSKARTRGKAVKPAAA</sequence>
<keyword evidence="2 7" id="KW-0813">Transport</keyword>
<dbReference type="CDD" id="cd06261">
    <property type="entry name" value="TM_PBP2"/>
    <property type="match status" value="1"/>
</dbReference>
<dbReference type="InterPro" id="IPR035906">
    <property type="entry name" value="MetI-like_sf"/>
</dbReference>
<evidence type="ECO:0000256" key="2">
    <source>
        <dbReference type="ARBA" id="ARBA00022448"/>
    </source>
</evidence>
<keyword evidence="6 7" id="KW-0472">Membrane</keyword>
<comment type="subcellular location">
    <subcellularLocation>
        <location evidence="1 7">Cell membrane</location>
        <topology evidence="1 7">Multi-pass membrane protein</topology>
    </subcellularLocation>
</comment>
<protein>
    <submittedName>
        <fullName evidence="9">ABC transporter permease</fullName>
    </submittedName>
</protein>
<evidence type="ECO:0000256" key="6">
    <source>
        <dbReference type="ARBA" id="ARBA00023136"/>
    </source>
</evidence>
<dbReference type="Pfam" id="PF19300">
    <property type="entry name" value="BPD_transp_1_N"/>
    <property type="match status" value="1"/>
</dbReference>
<evidence type="ECO:0000256" key="1">
    <source>
        <dbReference type="ARBA" id="ARBA00004651"/>
    </source>
</evidence>
<gene>
    <name evidence="9" type="ORF">ACFSUT_16565</name>
</gene>
<comment type="caution">
    <text evidence="9">The sequence shown here is derived from an EMBL/GenBank/DDBJ whole genome shotgun (WGS) entry which is preliminary data.</text>
</comment>
<feature type="transmembrane region" description="Helical" evidence="7">
    <location>
        <begin position="135"/>
        <end position="156"/>
    </location>
</feature>
<accession>A0ABW5HYW1</accession>
<evidence type="ECO:0000259" key="8">
    <source>
        <dbReference type="PROSITE" id="PS50928"/>
    </source>
</evidence>
<evidence type="ECO:0000256" key="4">
    <source>
        <dbReference type="ARBA" id="ARBA00022692"/>
    </source>
</evidence>
<keyword evidence="4 7" id="KW-0812">Transmembrane</keyword>